<gene>
    <name evidence="2" type="ORF">N7452_005216</name>
</gene>
<feature type="compositionally biased region" description="Polar residues" evidence="1">
    <location>
        <begin position="92"/>
        <end position="101"/>
    </location>
</feature>
<feature type="region of interest" description="Disordered" evidence="1">
    <location>
        <begin position="432"/>
        <end position="452"/>
    </location>
</feature>
<dbReference type="Proteomes" id="UP001147695">
    <property type="component" value="Unassembled WGS sequence"/>
</dbReference>
<organism evidence="2 3">
    <name type="scientific">Penicillium brevicompactum</name>
    <dbReference type="NCBI Taxonomy" id="5074"/>
    <lineage>
        <taxon>Eukaryota</taxon>
        <taxon>Fungi</taxon>
        <taxon>Dikarya</taxon>
        <taxon>Ascomycota</taxon>
        <taxon>Pezizomycotina</taxon>
        <taxon>Eurotiomycetes</taxon>
        <taxon>Eurotiomycetidae</taxon>
        <taxon>Eurotiales</taxon>
        <taxon>Aspergillaceae</taxon>
        <taxon>Penicillium</taxon>
    </lineage>
</organism>
<feature type="region of interest" description="Disordered" evidence="1">
    <location>
        <begin position="92"/>
        <end position="111"/>
    </location>
</feature>
<protein>
    <submittedName>
        <fullName evidence="2">Uncharacterized protein</fullName>
    </submittedName>
</protein>
<reference evidence="2" key="2">
    <citation type="journal article" date="2023" name="IMA Fungus">
        <title>Comparative genomic study of the Penicillium genus elucidates a diverse pangenome and 15 lateral gene transfer events.</title>
        <authorList>
            <person name="Petersen C."/>
            <person name="Sorensen T."/>
            <person name="Nielsen M.R."/>
            <person name="Sondergaard T.E."/>
            <person name="Sorensen J.L."/>
            <person name="Fitzpatrick D.A."/>
            <person name="Frisvad J.C."/>
            <person name="Nielsen K.L."/>
        </authorList>
    </citation>
    <scope>NUCLEOTIDE SEQUENCE</scope>
    <source>
        <strain evidence="2">IBT 35673</strain>
    </source>
</reference>
<comment type="caution">
    <text evidence="2">The sequence shown here is derived from an EMBL/GenBank/DDBJ whole genome shotgun (WGS) entry which is preliminary data.</text>
</comment>
<evidence type="ECO:0000313" key="3">
    <source>
        <dbReference type="Proteomes" id="UP001147695"/>
    </source>
</evidence>
<name>A0A9W9QIA1_PENBR</name>
<evidence type="ECO:0000256" key="1">
    <source>
        <dbReference type="SAM" id="MobiDB-lite"/>
    </source>
</evidence>
<dbReference type="EMBL" id="JAPZBQ010000003">
    <property type="protein sequence ID" value="KAJ5338488.1"/>
    <property type="molecule type" value="Genomic_DNA"/>
</dbReference>
<sequence length="1105" mass="125150">MSRCLRPGRILPFGRITTAARLPFIPYRTVLPFSRLTWNRHTRHSRHAERDLNYPDEVHFLRKYNGVAHPPLNHNQKKDINEWIRLLRKCTPSKSQKSSRPAGQPGSLQPLRASKNILDRTHALMGCCWDARVHYQFELIAHLGFELKDWSTVHSLLSSMIDTYELITPHMPPKQALSGLDWKRPYRVRHKNEPLPSPNSLDAKEPPLTERVTLSKLTGGIKGGSPWKFARLEHIPSPNNLSLDSLTVEPAARYFGDRILAEILANLGSLVLHSAESSSEQSQQAMSCVFRILARLHHTGMISDKVYQYPTPNPNHLVFRPPGLQLLSRPIMDVLSDAAWHEHEANVAAAAADAGELSPFIPYKMGIQELGPEIWLEFIMWCCVEHGFCKTGTLLAHQMTRMVTEQPWKAESWVPLIQDMDAVQQTNISVEQSWRRPGQDPRPQTSTRRKTPLLPFNGLGKKTISTEVVSSLRSGLTNKAYVGVGDHGYLLDDLFKLSAPLAKLIDPPTSTTGLRPTNMHTNWHTLRILNSGCLQPWTDPVAFESLLRSHSNVVPLWDGNGAETPDELEERSQEHFYNETAAFSGLIEYNLTYYARDKQSGRLFAEFAWLQNISDASKARHMQTFFDRLSEARTEEDLSFFDSGHVTPYPRGIIHQSSIPQVSNVTFANLLDVATLTHAFDFGRQLLLQDEMDGPAIPPGAYGSQALAPALLRFAVATKDASLGQKVISSLQVPLSVNTIKCLINYHISQQGWDRVEMMLKFLVDHRAKSWGYSNLATLASSVIRLEHILRQKTAAGTATQVDVDHVTCATDIMLRLYRGEWPASPDRPKVRFFQLRALSRMHRLLSTIPGPMPEIFKRLETPEEITGHHKLPLVPPQSFHEIFSAIVETQGAIVGKRVWDQHVIDWLSPKRSRQAPGGVSRLLFSDERNQDSGKPDWSPQWVNEIQKKSTLADLNTVRILARAAFREHAAMVKTQQDRKHAASNSGILDIDDWSSPSFSYDPTEPYVPSISRDQYPYQRTGGRPPKTELEAILDFCLETFLRFGLPEDQIDAEIPGHMRRMQNRGVFTYPLRKPVRQRIASNQNDPWIESSWEQPLDITEDPSH</sequence>
<reference evidence="2" key="1">
    <citation type="submission" date="2022-12" db="EMBL/GenBank/DDBJ databases">
        <authorList>
            <person name="Petersen C."/>
        </authorList>
    </citation>
    <scope>NUCLEOTIDE SEQUENCE</scope>
    <source>
        <strain evidence="2">IBT 35673</strain>
    </source>
</reference>
<proteinExistence type="predicted"/>
<dbReference type="AlphaFoldDB" id="A0A9W9QIA1"/>
<accession>A0A9W9QIA1</accession>
<evidence type="ECO:0000313" key="2">
    <source>
        <dbReference type="EMBL" id="KAJ5338488.1"/>
    </source>
</evidence>